<evidence type="ECO:0000256" key="1">
    <source>
        <dbReference type="ARBA" id="ARBA00004123"/>
    </source>
</evidence>
<dbReference type="PANTHER" id="PTHR12360">
    <property type="entry name" value="NUCLEAR TRANSCRIPTION FACTOR, X-BOX BINDING 1 NFX1"/>
    <property type="match status" value="1"/>
</dbReference>
<keyword evidence="3" id="KW-0479">Metal-binding</keyword>
<dbReference type="GO" id="GO:0000122">
    <property type="term" value="P:negative regulation of transcription by RNA polymerase II"/>
    <property type="evidence" value="ECO:0007669"/>
    <property type="project" value="TreeGrafter"/>
</dbReference>
<evidence type="ECO:0000256" key="5">
    <source>
        <dbReference type="ARBA" id="ARBA00022771"/>
    </source>
</evidence>
<dbReference type="CDD" id="cd06006">
    <property type="entry name" value="R3H_unknown_2"/>
    <property type="match status" value="1"/>
</dbReference>
<evidence type="ECO:0000256" key="10">
    <source>
        <dbReference type="PROSITE-ProRule" id="PRU00175"/>
    </source>
</evidence>
<dbReference type="SUPFAM" id="SSF82708">
    <property type="entry name" value="R3H domain"/>
    <property type="match status" value="1"/>
</dbReference>
<name>A0A1G4KLM8_9SACH</name>
<organism evidence="13 14">
    <name type="scientific">Lachancea nothofagi CBS 11611</name>
    <dbReference type="NCBI Taxonomy" id="1266666"/>
    <lineage>
        <taxon>Eukaryota</taxon>
        <taxon>Fungi</taxon>
        <taxon>Dikarya</taxon>
        <taxon>Ascomycota</taxon>
        <taxon>Saccharomycotina</taxon>
        <taxon>Saccharomycetes</taxon>
        <taxon>Saccharomycetales</taxon>
        <taxon>Saccharomycetaceae</taxon>
        <taxon>Lachancea</taxon>
    </lineage>
</organism>
<keyword evidence="8" id="KW-0804">Transcription</keyword>
<evidence type="ECO:0000313" key="14">
    <source>
        <dbReference type="Proteomes" id="UP000189911"/>
    </source>
</evidence>
<evidence type="ECO:0000256" key="3">
    <source>
        <dbReference type="ARBA" id="ARBA00022723"/>
    </source>
</evidence>
<feature type="domain" description="RING-type" evidence="11">
    <location>
        <begin position="30"/>
        <end position="79"/>
    </location>
</feature>
<evidence type="ECO:0000256" key="2">
    <source>
        <dbReference type="ARBA" id="ARBA00007269"/>
    </source>
</evidence>
<dbReference type="AlphaFoldDB" id="A0A1G4KLM8"/>
<dbReference type="GO" id="GO:0008270">
    <property type="term" value="F:zinc ion binding"/>
    <property type="evidence" value="ECO:0007669"/>
    <property type="project" value="UniProtKB-KW"/>
</dbReference>
<evidence type="ECO:0000256" key="7">
    <source>
        <dbReference type="ARBA" id="ARBA00023015"/>
    </source>
</evidence>
<evidence type="ECO:0000256" key="8">
    <source>
        <dbReference type="ARBA" id="ARBA00023163"/>
    </source>
</evidence>
<dbReference type="Proteomes" id="UP000189911">
    <property type="component" value="Chromosome H"/>
</dbReference>
<gene>
    <name evidence="13" type="ORF">LANO_0H06502G</name>
</gene>
<accession>A0A1G4KLM8</accession>
<comment type="similarity">
    <text evidence="2">Belongs to the NFX1 family.</text>
</comment>
<dbReference type="PANTHER" id="PTHR12360:SF12">
    <property type="entry name" value="TRANSCRIPTIONAL REPRESSOR NF-X1"/>
    <property type="match status" value="1"/>
</dbReference>
<feature type="domain" description="R3H" evidence="12">
    <location>
        <begin position="684"/>
        <end position="747"/>
    </location>
</feature>
<comment type="subcellular location">
    <subcellularLocation>
        <location evidence="1">Nucleus</location>
    </subcellularLocation>
</comment>
<sequence>MRWKSSTTWEMNRIMKKLCTEIARGDIYPCMICTVEMDFTCHMYACPECYRVFDYECIREWAVKSTQKSISNTWKCPNCYFEKREVPLKNRQTCWCGKTVHPEANPLDPNSCGQTCDAPICVHGCSRTCHLGPHPTCMRMVESKCLCGKQSKEVFCSEASEHRESFRCKERCGLLLPCGIHECQQECHAGLCGECPENIDNEVKCYCGSSLKNSIFCKDVVIQGRSQDESQQKWIGAFPCETMRTVEYSCGQHSFTESCIAPPTLNNKVACPFSPKFLKTCPCGRNPLGEMNTTRLNCTDPIPTCDSVCGKRLKCGKHYCPFQCHTGACMQDCVCLDKVNCSCHAKSFLVPCKFNERAKCGTKCESLMSCRRHRCIERCCEGRSLASKREKKVFLTRDKLDESLVEAQHICLKQCNLKLKCGRHFCQRKCHPGSCPPCLESDSNDLVCPCGKTVVPAPVRCGTSLPRCLHPCIKTLQGPLECGHPPMPHPCHPLNEACPSCTAPVFKKCKCGKNDKVRTLCFQNNVSCGRVCGKKLPSCSHTCQRTCHEDGDCQLECKQVCGAIKPACGHRCRFKCHPGAPCPDGPCSANITITCPCERRTAVVPCGAHTGEGPVIERTLSCTDECEIARRHAELMEAFGIKGEESQEQDKLENFETLAEKVSTFQELMLPFSEASISIYAKQITWCNQIEGILKRLIDDKSKSSLHFKPMRPPQRHFIHELAQAYSLYCESQDQEPKRSCFVKKTANSANPSLSLQEALPLYQLFKASQKERKLKELERSTTTRLFNYSVNEDALNLPVAKVNGLLVEEVFPGVDEKAIEIQFQEILKHTLLKEPRYTRLSSGDILICTENYEQASVNVESDINRIVGHLNLFAKDHFLAEVVKPCQVAQVLESQVSASSNPDVD</sequence>
<keyword evidence="9" id="KW-0539">Nucleus</keyword>
<protein>
    <submittedName>
        <fullName evidence="13">LANO_0H06502g1_1</fullName>
    </submittedName>
</protein>
<dbReference type="PROSITE" id="PS51061">
    <property type="entry name" value="R3H"/>
    <property type="match status" value="1"/>
</dbReference>
<dbReference type="SMART" id="SM00438">
    <property type="entry name" value="ZnF_NFX"/>
    <property type="match status" value="7"/>
</dbReference>
<dbReference type="InterPro" id="IPR036867">
    <property type="entry name" value="R3H_dom_sf"/>
</dbReference>
<evidence type="ECO:0000256" key="4">
    <source>
        <dbReference type="ARBA" id="ARBA00022737"/>
    </source>
</evidence>
<dbReference type="InterPro" id="IPR034077">
    <property type="entry name" value="R3H_FAP1"/>
</dbReference>
<dbReference type="GO" id="GO:0000981">
    <property type="term" value="F:DNA-binding transcription factor activity, RNA polymerase II-specific"/>
    <property type="evidence" value="ECO:0007669"/>
    <property type="project" value="TreeGrafter"/>
</dbReference>
<keyword evidence="7" id="KW-0805">Transcription regulation</keyword>
<dbReference type="PROSITE" id="PS50089">
    <property type="entry name" value="ZF_RING_2"/>
    <property type="match status" value="1"/>
</dbReference>
<evidence type="ECO:0000256" key="9">
    <source>
        <dbReference type="ARBA" id="ARBA00023242"/>
    </source>
</evidence>
<dbReference type="Gene3D" id="3.30.1370.50">
    <property type="entry name" value="R3H-like domain"/>
    <property type="match status" value="1"/>
</dbReference>
<evidence type="ECO:0000313" key="13">
    <source>
        <dbReference type="EMBL" id="SCV05393.1"/>
    </source>
</evidence>
<keyword evidence="6" id="KW-0862">Zinc</keyword>
<dbReference type="GO" id="GO:0005634">
    <property type="term" value="C:nucleus"/>
    <property type="evidence" value="ECO:0007669"/>
    <property type="project" value="UniProtKB-SubCell"/>
</dbReference>
<dbReference type="CDD" id="cd06008">
    <property type="entry name" value="NF-X1-zinc-finger"/>
    <property type="match status" value="5"/>
</dbReference>
<dbReference type="SMART" id="SM00393">
    <property type="entry name" value="R3H"/>
    <property type="match status" value="1"/>
</dbReference>
<reference evidence="14" key="1">
    <citation type="submission" date="2016-03" db="EMBL/GenBank/DDBJ databases">
        <authorList>
            <person name="Devillers Hugo."/>
        </authorList>
    </citation>
    <scope>NUCLEOTIDE SEQUENCE [LARGE SCALE GENOMIC DNA]</scope>
</reference>
<evidence type="ECO:0000259" key="11">
    <source>
        <dbReference type="PROSITE" id="PS50089"/>
    </source>
</evidence>
<dbReference type="Pfam" id="PF01424">
    <property type="entry name" value="R3H"/>
    <property type="match status" value="1"/>
</dbReference>
<dbReference type="InterPro" id="IPR001841">
    <property type="entry name" value="Znf_RING"/>
</dbReference>
<keyword evidence="5 10" id="KW-0863">Zinc-finger</keyword>
<dbReference type="GO" id="GO:0000977">
    <property type="term" value="F:RNA polymerase II transcription regulatory region sequence-specific DNA binding"/>
    <property type="evidence" value="ECO:0007669"/>
    <property type="project" value="TreeGrafter"/>
</dbReference>
<dbReference type="InterPro" id="IPR000967">
    <property type="entry name" value="Znf_NFX1"/>
</dbReference>
<dbReference type="EMBL" id="LT598447">
    <property type="protein sequence ID" value="SCV05393.1"/>
    <property type="molecule type" value="Genomic_DNA"/>
</dbReference>
<dbReference type="Pfam" id="PF01422">
    <property type="entry name" value="zf-NF-X1"/>
    <property type="match status" value="7"/>
</dbReference>
<evidence type="ECO:0000259" key="12">
    <source>
        <dbReference type="PROSITE" id="PS51061"/>
    </source>
</evidence>
<keyword evidence="4" id="KW-0677">Repeat</keyword>
<dbReference type="InterPro" id="IPR034078">
    <property type="entry name" value="NFX1_fam"/>
</dbReference>
<dbReference type="OrthoDB" id="6512771at2759"/>
<dbReference type="InterPro" id="IPR001374">
    <property type="entry name" value="R3H_dom"/>
</dbReference>
<evidence type="ECO:0000256" key="6">
    <source>
        <dbReference type="ARBA" id="ARBA00022833"/>
    </source>
</evidence>
<keyword evidence="14" id="KW-1185">Reference proteome</keyword>
<proteinExistence type="inferred from homology"/>